<accession>A0A285V1X9</accession>
<protein>
    <recommendedName>
        <fullName evidence="3">Transposase-like protein DUF772</fullName>
    </recommendedName>
</protein>
<reference evidence="1 2" key="1">
    <citation type="submission" date="2017-08" db="EMBL/GenBank/DDBJ databases">
        <authorList>
            <person name="de Groot N.N."/>
        </authorList>
    </citation>
    <scope>NUCLEOTIDE SEQUENCE [LARGE SCALE GENOMIC DNA]</scope>
    <source>
        <strain evidence="1 2">JC85</strain>
    </source>
</reference>
<evidence type="ECO:0000313" key="1">
    <source>
        <dbReference type="EMBL" id="SOC48134.1"/>
    </source>
</evidence>
<proteinExistence type="predicted"/>
<evidence type="ECO:0008006" key="3">
    <source>
        <dbReference type="Google" id="ProtNLM"/>
    </source>
</evidence>
<dbReference type="AlphaFoldDB" id="A0A285V1X9"/>
<dbReference type="EMBL" id="OBQD01000040">
    <property type="protein sequence ID" value="SOC48134.1"/>
    <property type="molecule type" value="Genomic_DNA"/>
</dbReference>
<evidence type="ECO:0000313" key="2">
    <source>
        <dbReference type="Proteomes" id="UP000219167"/>
    </source>
</evidence>
<keyword evidence="2" id="KW-1185">Reference proteome</keyword>
<gene>
    <name evidence="1" type="ORF">SAMN05892877_1404</name>
</gene>
<dbReference type="Proteomes" id="UP000219167">
    <property type="component" value="Unassembled WGS sequence"/>
</dbReference>
<sequence>MQRELVQLAQTIVWPFLEEHFGEVYQDGSDMPPLPIRLGILKHTFNLSGWNVRLLPRQSVLPQASTSHSPH</sequence>
<organism evidence="1 2">
    <name type="scientific">Rhizobium subbaraonis</name>
    <dbReference type="NCBI Taxonomy" id="908946"/>
    <lineage>
        <taxon>Bacteria</taxon>
        <taxon>Pseudomonadati</taxon>
        <taxon>Pseudomonadota</taxon>
        <taxon>Alphaproteobacteria</taxon>
        <taxon>Hyphomicrobiales</taxon>
        <taxon>Rhizobiaceae</taxon>
        <taxon>Rhizobium/Agrobacterium group</taxon>
        <taxon>Rhizobium</taxon>
    </lineage>
</organism>
<name>A0A285V1X9_9HYPH</name>
<dbReference type="OrthoDB" id="7169055at2"/>